<evidence type="ECO:0000256" key="12">
    <source>
        <dbReference type="ARBA" id="ARBA00064003"/>
    </source>
</evidence>
<dbReference type="InterPro" id="IPR000700">
    <property type="entry name" value="PAS-assoc_C"/>
</dbReference>
<comment type="function">
    <text evidence="11">May play the central regulatory role in sporulation. It may be an element of the effector pathway responsible for the activation of sporulation genes in response to nutritional stress. Spo0A may act in concert with spo0H (a sigma factor) to control the expression of some genes that are critical to the sporulation process.</text>
</comment>
<comment type="similarity">
    <text evidence="2">In the N-terminal section; belongs to the phytochrome family.</text>
</comment>
<dbReference type="CDD" id="cd16922">
    <property type="entry name" value="HATPase_EvgS-ArcB-TorS-like"/>
    <property type="match status" value="1"/>
</dbReference>
<dbReference type="Gene3D" id="1.10.287.130">
    <property type="match status" value="1"/>
</dbReference>
<dbReference type="Gene3D" id="3.40.50.2300">
    <property type="match status" value="1"/>
</dbReference>
<dbReference type="PROSITE" id="PS50109">
    <property type="entry name" value="HIS_KIN"/>
    <property type="match status" value="1"/>
</dbReference>
<sequence length="890" mass="103363">MRHIFENEEDFRQHFKFLSYISVPFFLIHSNDTIKEYNSPAVEMLHTIYMDENIKTFNSKFTNILWFIEDDFIKFKASIKQNKIFVKEVKLNNITWKFNGQFIKHNDSIFLIINYRLQKDEYTKKALQLAAIANASEDAIIGKTLDGKIISWNKAAERIFGYSEQELLGKKFSILDNNENNKILYSTISKNGFKNYEIETINKNNEVIYLSISISPVKNYSGDTVCDSVIARDITENKKLHKELYNSEKKFRSIYEQSPIGIELFDANGEVISSNESFCKMFNLDDIKEFKYSNFFNTPHIYESVKNRIKNKKPSRVTCKYKLNQRADFETNKNRIYYFDIVTAPILNEKKDLTAILLQVQDITKIKTVEKKVQNFTNLSDDIFSIFDYDGKFFQISAGMNKILEWNEKDALYKNFKDFVHLDDIQGCVNDFSYLLKHGRHIFKNRCICKNGNYKWIEWNSFVIKEYSLIYSIGRDITKRMENEEELKKAKIAAEEANIEKSRFLANMSHEIRTPINGIMGMTDLTLMTELTNEQREYLNMVKSSSKHLLDIINDILDISKIESGKFKLDLVPFNLEERISKMVKNISVLAYKKFIEVMYFIDPNIDEGNIIGDPSKLDQILMNLLSNAIKFTDRGNIIVCAKKVEGPKDKIKIQFSVSDTGIGIPEDKMDRLFKTFSQIDDSYTKKYGGTGLGLSISKKLVNMMNGDIWVTSKHNQGSCFYFTAEFSQDENSSKCFLENDNELTSTSKYIEKVTTNIKQFNNSKNILIVDDNEINQRFISTLISKRGYNYFTAFDGIEALNLLNQVNKIDLILMDIQMPNLNGLNATKRIRNIETDTKDHIPIIAMTAYAMIGDREKFLSAGMDDYISKPIDYTTLYKLIDKFLSNNLT</sequence>
<evidence type="ECO:0000256" key="5">
    <source>
        <dbReference type="ARBA" id="ARBA00022553"/>
    </source>
</evidence>
<evidence type="ECO:0000256" key="4">
    <source>
        <dbReference type="ARBA" id="ARBA00018672"/>
    </source>
</evidence>
<dbReference type="InterPro" id="IPR004358">
    <property type="entry name" value="Sig_transdc_His_kin-like_C"/>
</dbReference>
<evidence type="ECO:0000256" key="9">
    <source>
        <dbReference type="ARBA" id="ARBA00022840"/>
    </source>
</evidence>
<dbReference type="Pfam" id="PF00072">
    <property type="entry name" value="Response_reg"/>
    <property type="match status" value="1"/>
</dbReference>
<dbReference type="InterPro" id="IPR035965">
    <property type="entry name" value="PAS-like_dom_sf"/>
</dbReference>
<evidence type="ECO:0000256" key="1">
    <source>
        <dbReference type="ARBA" id="ARBA00000085"/>
    </source>
</evidence>
<dbReference type="SUPFAM" id="SSF55874">
    <property type="entry name" value="ATPase domain of HSP90 chaperone/DNA topoisomerase II/histidine kinase"/>
    <property type="match status" value="1"/>
</dbReference>
<protein>
    <recommendedName>
        <fullName evidence="14">Circadian input-output histidine kinase CikA</fullName>
        <ecNumber evidence="3">2.7.13.3</ecNumber>
    </recommendedName>
    <alternativeName>
        <fullName evidence="13">Sensory/regulatory protein RpfC</fullName>
    </alternativeName>
    <alternativeName>
        <fullName evidence="4">Stage 0 sporulation protein A homolog</fullName>
    </alternativeName>
</protein>
<dbReference type="CDD" id="cd00130">
    <property type="entry name" value="PAS"/>
    <property type="match status" value="2"/>
</dbReference>
<dbReference type="PROSITE" id="PS50110">
    <property type="entry name" value="RESPONSE_REGULATORY"/>
    <property type="match status" value="1"/>
</dbReference>
<evidence type="ECO:0000256" key="2">
    <source>
        <dbReference type="ARBA" id="ARBA00006402"/>
    </source>
</evidence>
<evidence type="ECO:0000256" key="14">
    <source>
        <dbReference type="ARBA" id="ARBA00074306"/>
    </source>
</evidence>
<dbReference type="Pfam" id="PF02518">
    <property type="entry name" value="HATPase_c"/>
    <property type="match status" value="1"/>
</dbReference>
<keyword evidence="21" id="KW-1185">Reference proteome</keyword>
<keyword evidence="7" id="KW-0547">Nucleotide-binding</keyword>
<comment type="catalytic activity">
    <reaction evidence="1">
        <text>ATP + protein L-histidine = ADP + protein N-phospho-L-histidine.</text>
        <dbReference type="EC" id="2.7.13.3"/>
    </reaction>
</comment>
<evidence type="ECO:0000256" key="8">
    <source>
        <dbReference type="ARBA" id="ARBA00022777"/>
    </source>
</evidence>
<evidence type="ECO:0000313" key="20">
    <source>
        <dbReference type="EMBL" id="AWI03281.1"/>
    </source>
</evidence>
<accession>A0A2U8DLH3</accession>
<dbReference type="Pfam" id="PF08447">
    <property type="entry name" value="PAS_3"/>
    <property type="match status" value="1"/>
</dbReference>
<evidence type="ECO:0000256" key="7">
    <source>
        <dbReference type="ARBA" id="ARBA00022741"/>
    </source>
</evidence>
<feature type="domain" description="Histidine kinase" evidence="16">
    <location>
        <begin position="507"/>
        <end position="729"/>
    </location>
</feature>
<keyword evidence="10" id="KW-0902">Two-component regulatory system</keyword>
<dbReference type="SMART" id="SM00388">
    <property type="entry name" value="HisKA"/>
    <property type="match status" value="1"/>
</dbReference>
<evidence type="ECO:0000259" key="19">
    <source>
        <dbReference type="PROSITE" id="PS50113"/>
    </source>
</evidence>
<dbReference type="SMART" id="SM00086">
    <property type="entry name" value="PAC"/>
    <property type="match status" value="3"/>
</dbReference>
<dbReference type="SUPFAM" id="SSF55785">
    <property type="entry name" value="PYP-like sensor domain (PAS domain)"/>
    <property type="match status" value="3"/>
</dbReference>
<evidence type="ECO:0000259" key="18">
    <source>
        <dbReference type="PROSITE" id="PS50112"/>
    </source>
</evidence>
<dbReference type="SUPFAM" id="SSF47384">
    <property type="entry name" value="Homodimeric domain of signal transducing histidine kinase"/>
    <property type="match status" value="1"/>
</dbReference>
<name>A0A2U8DLH3_9CLOT</name>
<evidence type="ECO:0000313" key="21">
    <source>
        <dbReference type="Proteomes" id="UP000244910"/>
    </source>
</evidence>
<dbReference type="AlphaFoldDB" id="A0A2U8DLH3"/>
<evidence type="ECO:0000256" key="10">
    <source>
        <dbReference type="ARBA" id="ARBA00023012"/>
    </source>
</evidence>
<feature type="domain" description="PAC" evidence="19">
    <location>
        <begin position="323"/>
        <end position="375"/>
    </location>
</feature>
<dbReference type="PROSITE" id="PS50113">
    <property type="entry name" value="PAC"/>
    <property type="match status" value="2"/>
</dbReference>
<evidence type="ECO:0000256" key="15">
    <source>
        <dbReference type="PROSITE-ProRule" id="PRU00169"/>
    </source>
</evidence>
<dbReference type="FunFam" id="1.10.287.130:FF:000002">
    <property type="entry name" value="Two-component osmosensing histidine kinase"/>
    <property type="match status" value="1"/>
</dbReference>
<dbReference type="SMART" id="SM00091">
    <property type="entry name" value="PAS"/>
    <property type="match status" value="3"/>
</dbReference>
<dbReference type="InterPro" id="IPR036097">
    <property type="entry name" value="HisK_dim/P_sf"/>
</dbReference>
<keyword evidence="6" id="KW-0808">Transferase</keyword>
<gene>
    <name evidence="20" type="ORF">B9W14_01810</name>
</gene>
<dbReference type="Proteomes" id="UP000244910">
    <property type="component" value="Chromosome"/>
</dbReference>
<evidence type="ECO:0000259" key="17">
    <source>
        <dbReference type="PROSITE" id="PS50110"/>
    </source>
</evidence>
<dbReference type="InterPro" id="IPR001789">
    <property type="entry name" value="Sig_transdc_resp-reg_receiver"/>
</dbReference>
<dbReference type="SUPFAM" id="SSF52172">
    <property type="entry name" value="CheY-like"/>
    <property type="match status" value="1"/>
</dbReference>
<dbReference type="InterPro" id="IPR013655">
    <property type="entry name" value="PAS_fold_3"/>
</dbReference>
<dbReference type="FunFam" id="3.30.565.10:FF:000010">
    <property type="entry name" value="Sensor histidine kinase RcsC"/>
    <property type="match status" value="1"/>
</dbReference>
<dbReference type="CDD" id="cd00082">
    <property type="entry name" value="HisKA"/>
    <property type="match status" value="1"/>
</dbReference>
<dbReference type="KEGG" id="cdrk:B9W14_01810"/>
<reference evidence="21" key="1">
    <citation type="submission" date="2017-04" db="EMBL/GenBank/DDBJ databases">
        <authorList>
            <person name="Song Y."/>
            <person name="Cho B.-K."/>
        </authorList>
    </citation>
    <scope>NUCLEOTIDE SEQUENCE [LARGE SCALE GENOMIC DNA]</scope>
    <source>
        <strain evidence="21">SL1</strain>
    </source>
</reference>
<keyword evidence="5 15" id="KW-0597">Phosphoprotein</keyword>
<proteinExistence type="inferred from homology"/>
<feature type="domain" description="Response regulatory" evidence="17">
    <location>
        <begin position="766"/>
        <end position="885"/>
    </location>
</feature>
<evidence type="ECO:0000256" key="13">
    <source>
        <dbReference type="ARBA" id="ARBA00068150"/>
    </source>
</evidence>
<keyword evidence="8 20" id="KW-0418">Kinase</keyword>
<dbReference type="EMBL" id="CP020953">
    <property type="protein sequence ID" value="AWI03281.1"/>
    <property type="molecule type" value="Genomic_DNA"/>
</dbReference>
<evidence type="ECO:0000256" key="3">
    <source>
        <dbReference type="ARBA" id="ARBA00012438"/>
    </source>
</evidence>
<dbReference type="GO" id="GO:0000155">
    <property type="term" value="F:phosphorelay sensor kinase activity"/>
    <property type="evidence" value="ECO:0007669"/>
    <property type="project" value="InterPro"/>
</dbReference>
<dbReference type="InterPro" id="IPR011006">
    <property type="entry name" value="CheY-like_superfamily"/>
</dbReference>
<dbReference type="GO" id="GO:0005524">
    <property type="term" value="F:ATP binding"/>
    <property type="evidence" value="ECO:0007669"/>
    <property type="project" value="UniProtKB-KW"/>
</dbReference>
<dbReference type="Pfam" id="PF00512">
    <property type="entry name" value="HisKA"/>
    <property type="match status" value="1"/>
</dbReference>
<feature type="domain" description="PAS" evidence="18">
    <location>
        <begin position="125"/>
        <end position="176"/>
    </location>
</feature>
<comment type="subunit">
    <text evidence="12">At low DSF concentrations, interacts with RpfF.</text>
</comment>
<dbReference type="InterPro" id="IPR003661">
    <property type="entry name" value="HisK_dim/P_dom"/>
</dbReference>
<dbReference type="OrthoDB" id="9790669at2"/>
<dbReference type="Gene3D" id="3.30.565.10">
    <property type="entry name" value="Histidine kinase-like ATPase, C-terminal domain"/>
    <property type="match status" value="1"/>
</dbReference>
<dbReference type="Gene3D" id="3.30.450.20">
    <property type="entry name" value="PAS domain"/>
    <property type="match status" value="3"/>
</dbReference>
<dbReference type="RefSeq" id="WP_108849432.1">
    <property type="nucleotide sequence ID" value="NZ_CP020953.1"/>
</dbReference>
<dbReference type="PRINTS" id="PR00344">
    <property type="entry name" value="BCTRLSENSOR"/>
</dbReference>
<dbReference type="SMART" id="SM00448">
    <property type="entry name" value="REC"/>
    <property type="match status" value="1"/>
</dbReference>
<dbReference type="CDD" id="cd17546">
    <property type="entry name" value="REC_hyHK_CKI1_RcsC-like"/>
    <property type="match status" value="1"/>
</dbReference>
<dbReference type="Pfam" id="PF13426">
    <property type="entry name" value="PAS_9"/>
    <property type="match status" value="2"/>
</dbReference>
<dbReference type="PANTHER" id="PTHR45339:SF1">
    <property type="entry name" value="HYBRID SIGNAL TRANSDUCTION HISTIDINE KINASE J"/>
    <property type="match status" value="1"/>
</dbReference>
<evidence type="ECO:0000259" key="16">
    <source>
        <dbReference type="PROSITE" id="PS50109"/>
    </source>
</evidence>
<evidence type="ECO:0000256" key="11">
    <source>
        <dbReference type="ARBA" id="ARBA00024867"/>
    </source>
</evidence>
<feature type="domain" description="PAC" evidence="19">
    <location>
        <begin position="194"/>
        <end position="246"/>
    </location>
</feature>
<dbReference type="InterPro" id="IPR036890">
    <property type="entry name" value="HATPase_C_sf"/>
</dbReference>
<dbReference type="InterPro" id="IPR003594">
    <property type="entry name" value="HATPase_dom"/>
</dbReference>
<dbReference type="InterPro" id="IPR001610">
    <property type="entry name" value="PAC"/>
</dbReference>
<keyword evidence="9" id="KW-0067">ATP-binding</keyword>
<dbReference type="EC" id="2.7.13.3" evidence="3"/>
<dbReference type="InterPro" id="IPR000014">
    <property type="entry name" value="PAS"/>
</dbReference>
<dbReference type="InterPro" id="IPR005467">
    <property type="entry name" value="His_kinase_dom"/>
</dbReference>
<organism evidence="20 21">
    <name type="scientific">Clostridium drakei</name>
    <dbReference type="NCBI Taxonomy" id="332101"/>
    <lineage>
        <taxon>Bacteria</taxon>
        <taxon>Bacillati</taxon>
        <taxon>Bacillota</taxon>
        <taxon>Clostridia</taxon>
        <taxon>Eubacteriales</taxon>
        <taxon>Clostridiaceae</taxon>
        <taxon>Clostridium</taxon>
    </lineage>
</organism>
<dbReference type="SMART" id="SM00387">
    <property type="entry name" value="HATPase_c"/>
    <property type="match status" value="1"/>
</dbReference>
<dbReference type="PANTHER" id="PTHR45339">
    <property type="entry name" value="HYBRID SIGNAL TRANSDUCTION HISTIDINE KINASE J"/>
    <property type="match status" value="1"/>
</dbReference>
<dbReference type="NCBIfam" id="TIGR00229">
    <property type="entry name" value="sensory_box"/>
    <property type="match status" value="3"/>
</dbReference>
<evidence type="ECO:0000256" key="6">
    <source>
        <dbReference type="ARBA" id="ARBA00022679"/>
    </source>
</evidence>
<dbReference type="PROSITE" id="PS50112">
    <property type="entry name" value="PAS"/>
    <property type="match status" value="1"/>
</dbReference>
<feature type="modified residue" description="4-aspartylphosphate" evidence="15">
    <location>
        <position position="816"/>
    </location>
</feature>